<reference evidence="2 3" key="1">
    <citation type="submission" date="2016-12" db="EMBL/GenBank/DDBJ databases">
        <title>Trade-off between light-utilization and light-protection in marine flavobacteria.</title>
        <authorList>
            <person name="Kumagai Y."/>
            <person name="Yoshizawa S."/>
            <person name="Kogure K."/>
            <person name="Iwasaki W."/>
        </authorList>
    </citation>
    <scope>NUCLEOTIDE SEQUENCE [LARGE SCALE GENOMIC DNA]</scope>
    <source>
        <strain evidence="2 3">KCTC 22729</strain>
    </source>
</reference>
<dbReference type="EMBL" id="MSCL01000001">
    <property type="protein sequence ID" value="PQJ75001.1"/>
    <property type="molecule type" value="Genomic_DNA"/>
</dbReference>
<protein>
    <submittedName>
        <fullName evidence="2">Uncharacterized protein</fullName>
    </submittedName>
</protein>
<dbReference type="AlphaFoldDB" id="A0A2S7WCL8"/>
<evidence type="ECO:0000313" key="3">
    <source>
        <dbReference type="Proteomes" id="UP000237608"/>
    </source>
</evidence>
<dbReference type="RefSeq" id="WP_105046142.1">
    <property type="nucleotide sequence ID" value="NZ_CP150662.1"/>
</dbReference>
<gene>
    <name evidence="2" type="ORF">BTO13_06950</name>
</gene>
<keyword evidence="1" id="KW-1133">Transmembrane helix</keyword>
<evidence type="ECO:0000256" key="1">
    <source>
        <dbReference type="SAM" id="Phobius"/>
    </source>
</evidence>
<evidence type="ECO:0000313" key="2">
    <source>
        <dbReference type="EMBL" id="PQJ75001.1"/>
    </source>
</evidence>
<comment type="caution">
    <text evidence="2">The sequence shown here is derived from an EMBL/GenBank/DDBJ whole genome shotgun (WGS) entry which is preliminary data.</text>
</comment>
<feature type="transmembrane region" description="Helical" evidence="1">
    <location>
        <begin position="118"/>
        <end position="135"/>
    </location>
</feature>
<sequence length="183" mass="20852">MEFSSPFSLKGFTAIQIGIYFLAASYLIKNMLDGFLIDDNPMGMMSAQIIEITIISILIFLFLFSSLALFFSAKRRSKKMEISLWNPASKNNIWRYLGSFLILFLLLYFLMSQGFIDLLSPIFMFFYGLILFLINQKSNKKLQIITGICALLAVICFLIPSYWYASISILGIAHITFGIVVKD</sequence>
<dbReference type="Proteomes" id="UP000237608">
    <property type="component" value="Unassembled WGS sequence"/>
</dbReference>
<feature type="transmembrane region" description="Helical" evidence="1">
    <location>
        <begin position="93"/>
        <end position="112"/>
    </location>
</feature>
<name>A0A2S7WCL8_9FLAO</name>
<feature type="transmembrane region" description="Helical" evidence="1">
    <location>
        <begin position="7"/>
        <end position="28"/>
    </location>
</feature>
<dbReference type="OrthoDB" id="1201989at2"/>
<proteinExistence type="predicted"/>
<feature type="transmembrane region" description="Helical" evidence="1">
    <location>
        <begin position="48"/>
        <end position="72"/>
    </location>
</feature>
<keyword evidence="1" id="KW-0812">Transmembrane</keyword>
<feature type="transmembrane region" description="Helical" evidence="1">
    <location>
        <begin position="142"/>
        <end position="165"/>
    </location>
</feature>
<keyword evidence="1" id="KW-0472">Membrane</keyword>
<organism evidence="2 3">
    <name type="scientific">Polaribacter gangjinensis</name>
    <dbReference type="NCBI Taxonomy" id="574710"/>
    <lineage>
        <taxon>Bacteria</taxon>
        <taxon>Pseudomonadati</taxon>
        <taxon>Bacteroidota</taxon>
        <taxon>Flavobacteriia</taxon>
        <taxon>Flavobacteriales</taxon>
        <taxon>Flavobacteriaceae</taxon>
    </lineage>
</organism>
<accession>A0A2S7WCL8</accession>
<keyword evidence="3" id="KW-1185">Reference proteome</keyword>